<dbReference type="AlphaFoldDB" id="A0AA37SUD3"/>
<proteinExistence type="predicted"/>
<dbReference type="InterPro" id="IPR041657">
    <property type="entry name" value="HTH_17"/>
</dbReference>
<dbReference type="RefSeq" id="WP_284215652.1">
    <property type="nucleotide sequence ID" value="NZ_BSOT01000002.1"/>
</dbReference>
<keyword evidence="4" id="KW-1185">Reference proteome</keyword>
<dbReference type="SUPFAM" id="SSF52172">
    <property type="entry name" value="CheY-like"/>
    <property type="match status" value="1"/>
</dbReference>
<dbReference type="InterPro" id="IPR011006">
    <property type="entry name" value="CheY-like_superfamily"/>
</dbReference>
<dbReference type="GO" id="GO:0000160">
    <property type="term" value="P:phosphorelay signal transduction system"/>
    <property type="evidence" value="ECO:0007669"/>
    <property type="project" value="InterPro"/>
</dbReference>
<organism evidence="3 4">
    <name type="scientific">Agaribacter marinus</name>
    <dbReference type="NCBI Taxonomy" id="1431249"/>
    <lineage>
        <taxon>Bacteria</taxon>
        <taxon>Pseudomonadati</taxon>
        <taxon>Pseudomonadota</taxon>
        <taxon>Gammaproteobacteria</taxon>
        <taxon>Alteromonadales</taxon>
        <taxon>Alteromonadaceae</taxon>
        <taxon>Agaribacter</taxon>
    </lineage>
</organism>
<sequence>MKSFSSGEVANICDVTSRTVIRWIAAGRLEAFKLPGRGNNRVSEIALIAFLQENQMPIPNELRPELDRHCVMMADDPHLTRHVKRIIRDVDYITYCYDNGLEAGFEIANKQPSLIVIDDDLADISAAKIVRQINSLVDYAPLIIVFSNEPNQVDVPLDQYDIQILAKPLDLHHFSNMFDQATGENDLLSA</sequence>
<dbReference type="InterPro" id="IPR001789">
    <property type="entry name" value="Sig_transdc_resp-reg_receiver"/>
</dbReference>
<dbReference type="InterPro" id="IPR009061">
    <property type="entry name" value="DNA-bd_dom_put_sf"/>
</dbReference>
<dbReference type="SUPFAM" id="SSF46955">
    <property type="entry name" value="Putative DNA-binding domain"/>
    <property type="match status" value="1"/>
</dbReference>
<dbReference type="Proteomes" id="UP001156601">
    <property type="component" value="Unassembled WGS sequence"/>
</dbReference>
<dbReference type="PROSITE" id="PS50110">
    <property type="entry name" value="RESPONSE_REGULATORY"/>
    <property type="match status" value="1"/>
</dbReference>
<name>A0AA37SUD3_9ALTE</name>
<evidence type="ECO:0000313" key="3">
    <source>
        <dbReference type="EMBL" id="GLR69322.1"/>
    </source>
</evidence>
<feature type="modified residue" description="4-aspartylphosphate" evidence="1">
    <location>
        <position position="118"/>
    </location>
</feature>
<keyword evidence="1" id="KW-0597">Phosphoprotein</keyword>
<protein>
    <submittedName>
        <fullName evidence="3">Transcriptional regulator</fullName>
    </submittedName>
</protein>
<reference evidence="3" key="2">
    <citation type="submission" date="2023-01" db="EMBL/GenBank/DDBJ databases">
        <title>Draft genome sequence of Agaribacter marinus strain NBRC 110023.</title>
        <authorList>
            <person name="Sun Q."/>
            <person name="Mori K."/>
        </authorList>
    </citation>
    <scope>NUCLEOTIDE SEQUENCE</scope>
    <source>
        <strain evidence="3">NBRC 110023</strain>
    </source>
</reference>
<comment type="caution">
    <text evidence="3">The sequence shown here is derived from an EMBL/GenBank/DDBJ whole genome shotgun (WGS) entry which is preliminary data.</text>
</comment>
<gene>
    <name evidence="3" type="ORF">GCM10007852_02300</name>
</gene>
<accession>A0AA37SUD3</accession>
<dbReference type="Pfam" id="PF12728">
    <property type="entry name" value="HTH_17"/>
    <property type="match status" value="1"/>
</dbReference>
<evidence type="ECO:0000313" key="4">
    <source>
        <dbReference type="Proteomes" id="UP001156601"/>
    </source>
</evidence>
<reference evidence="3" key="1">
    <citation type="journal article" date="2014" name="Int. J. Syst. Evol. Microbiol.">
        <title>Complete genome sequence of Corynebacterium casei LMG S-19264T (=DSM 44701T), isolated from a smear-ripened cheese.</title>
        <authorList>
            <consortium name="US DOE Joint Genome Institute (JGI-PGF)"/>
            <person name="Walter F."/>
            <person name="Albersmeier A."/>
            <person name="Kalinowski J."/>
            <person name="Ruckert C."/>
        </authorList>
    </citation>
    <scope>NUCLEOTIDE SEQUENCE</scope>
    <source>
        <strain evidence="3">NBRC 110023</strain>
    </source>
</reference>
<dbReference type="Gene3D" id="3.40.50.2300">
    <property type="match status" value="1"/>
</dbReference>
<evidence type="ECO:0000256" key="1">
    <source>
        <dbReference type="PROSITE-ProRule" id="PRU00169"/>
    </source>
</evidence>
<dbReference type="EMBL" id="BSOT01000002">
    <property type="protein sequence ID" value="GLR69322.1"/>
    <property type="molecule type" value="Genomic_DNA"/>
</dbReference>
<evidence type="ECO:0000259" key="2">
    <source>
        <dbReference type="PROSITE" id="PS50110"/>
    </source>
</evidence>
<feature type="domain" description="Response regulatory" evidence="2">
    <location>
        <begin position="69"/>
        <end position="182"/>
    </location>
</feature>